<dbReference type="InterPro" id="IPR008930">
    <property type="entry name" value="Terpenoid_cyclase/PrenylTrfase"/>
</dbReference>
<organism evidence="1 2">
    <name type="scientific">Gimesia aquarii</name>
    <dbReference type="NCBI Taxonomy" id="2527964"/>
    <lineage>
        <taxon>Bacteria</taxon>
        <taxon>Pseudomonadati</taxon>
        <taxon>Planctomycetota</taxon>
        <taxon>Planctomycetia</taxon>
        <taxon>Planctomycetales</taxon>
        <taxon>Planctomycetaceae</taxon>
        <taxon>Gimesia</taxon>
    </lineage>
</organism>
<reference evidence="1 2" key="1">
    <citation type="submission" date="2019-03" db="EMBL/GenBank/DDBJ databases">
        <title>Deep-cultivation of Planctomycetes and their phenomic and genomic characterization uncovers novel biology.</title>
        <authorList>
            <person name="Wiegand S."/>
            <person name="Jogler M."/>
            <person name="Boedeker C."/>
            <person name="Pinto D."/>
            <person name="Vollmers J."/>
            <person name="Rivas-Marin E."/>
            <person name="Kohn T."/>
            <person name="Peeters S.H."/>
            <person name="Heuer A."/>
            <person name="Rast P."/>
            <person name="Oberbeckmann S."/>
            <person name="Bunk B."/>
            <person name="Jeske O."/>
            <person name="Meyerdierks A."/>
            <person name="Storesund J.E."/>
            <person name="Kallscheuer N."/>
            <person name="Luecker S."/>
            <person name="Lage O.M."/>
            <person name="Pohl T."/>
            <person name="Merkel B.J."/>
            <person name="Hornburger P."/>
            <person name="Mueller R.-W."/>
            <person name="Bruemmer F."/>
            <person name="Labrenz M."/>
            <person name="Spormann A.M."/>
            <person name="Op den Camp H."/>
            <person name="Overmann J."/>
            <person name="Amann R."/>
            <person name="Jetten M.S.M."/>
            <person name="Mascher T."/>
            <person name="Medema M.H."/>
            <person name="Devos D.P."/>
            <person name="Kaster A.-K."/>
            <person name="Ovreas L."/>
            <person name="Rohde M."/>
            <person name="Galperin M.Y."/>
            <person name="Jogler C."/>
        </authorList>
    </citation>
    <scope>NUCLEOTIDE SEQUENCE [LARGE SCALE GENOMIC DNA]</scope>
    <source>
        <strain evidence="1 2">V144</strain>
    </source>
</reference>
<proteinExistence type="predicted"/>
<dbReference type="KEGG" id="gaw:V144x_36460"/>
<protein>
    <submittedName>
        <fullName evidence="1">Uncharacterized protein</fullName>
    </submittedName>
</protein>
<sequence length="396" mass="45691">MREKISFRKKLRVAGFLCFHILLVSAAIGWGAVRYQEWQEQKQLPALRLNPLKVVPLYNRPKIVSDEDLVQVLHKLRPQFRGKEPRINHVDHALRFWGIESVFEDPKCLSGIEMRDILLDHRRFFQVWGTESKPLLVHNQYGVKPLVQQGLSTSSHEDHTLATLAEVGTPADFPVVTSKGETTLSEMIQETLRSFSLNQKEYEWSTLVFALYLNSARDWMTTEGQYVNFDLIADRIMRQQPTKGVCYGNHRLHALVMLLRVNEQTPILTKEGRERIVQYLKNITSLLVKTQSDDGFWDKNWDGTKLDLSSEKLFTPRARRVLATGHALEWWSLAPEEVLPPDETIEKAGHWLVSTIKKMPASEIKSSYTFLSHAGRALALWRGKFPYQIDLSSEEK</sequence>
<evidence type="ECO:0000313" key="1">
    <source>
        <dbReference type="EMBL" id="QDT98161.1"/>
    </source>
</evidence>
<dbReference type="SUPFAM" id="SSF48239">
    <property type="entry name" value="Terpenoid cyclases/Protein prenyltransferases"/>
    <property type="match status" value="1"/>
</dbReference>
<gene>
    <name evidence="1" type="ORF">V144x_36460</name>
</gene>
<name>A0A517VYT3_9PLAN</name>
<dbReference type="Proteomes" id="UP000318704">
    <property type="component" value="Chromosome"/>
</dbReference>
<dbReference type="RefSeq" id="WP_144986595.1">
    <property type="nucleotide sequence ID" value="NZ_CP037920.1"/>
</dbReference>
<evidence type="ECO:0000313" key="2">
    <source>
        <dbReference type="Proteomes" id="UP000318704"/>
    </source>
</evidence>
<dbReference type="AlphaFoldDB" id="A0A517VYT3"/>
<accession>A0A517VYT3</accession>
<dbReference type="EMBL" id="CP037920">
    <property type="protein sequence ID" value="QDT98161.1"/>
    <property type="molecule type" value="Genomic_DNA"/>
</dbReference>